<sequence>MMRRAARAMSVAMLASVAFVPREPLAAQGSLRDQTRETGGPNHIIAINPFLPLLGYFQGEYEHRLRANVSFALAGSYMRFDDYYTNIDAKIRLYPQERALHGLGMAAGLGYGAVRRKNSLCDMVGANCQENHTTESAPTFSVEGQYQWLLGSSQSTAVTIGGGVKRYFISDDRSDGIQRVLPTMRLTIGYAF</sequence>
<organism evidence="1 2">
    <name type="scientific">Gemmatimonas aurantiaca</name>
    <dbReference type="NCBI Taxonomy" id="173480"/>
    <lineage>
        <taxon>Bacteria</taxon>
        <taxon>Pseudomonadati</taxon>
        <taxon>Gemmatimonadota</taxon>
        <taxon>Gemmatimonadia</taxon>
        <taxon>Gemmatimonadales</taxon>
        <taxon>Gemmatimonadaceae</taxon>
        <taxon>Gemmatimonas</taxon>
    </lineage>
</organism>
<proteinExistence type="predicted"/>
<protein>
    <recommendedName>
        <fullName evidence="3">DUF3575 domain-containing protein</fullName>
    </recommendedName>
</protein>
<dbReference type="Proteomes" id="UP000264071">
    <property type="component" value="Unassembled WGS sequence"/>
</dbReference>
<reference evidence="1 2" key="1">
    <citation type="journal article" date="2018" name="Nat. Biotechnol.">
        <title>A standardized bacterial taxonomy based on genome phylogeny substantially revises the tree of life.</title>
        <authorList>
            <person name="Parks D.H."/>
            <person name="Chuvochina M."/>
            <person name="Waite D.W."/>
            <person name="Rinke C."/>
            <person name="Skarshewski A."/>
            <person name="Chaumeil P.A."/>
            <person name="Hugenholtz P."/>
        </authorList>
    </citation>
    <scope>NUCLEOTIDE SEQUENCE [LARGE SCALE GENOMIC DNA]</scope>
    <source>
        <strain evidence="1">UBA8844</strain>
    </source>
</reference>
<name>A0A3D4V393_9BACT</name>
<evidence type="ECO:0000313" key="1">
    <source>
        <dbReference type="EMBL" id="HCT55609.1"/>
    </source>
</evidence>
<evidence type="ECO:0000313" key="2">
    <source>
        <dbReference type="Proteomes" id="UP000264071"/>
    </source>
</evidence>
<comment type="caution">
    <text evidence="1">The sequence shown here is derived from an EMBL/GenBank/DDBJ whole genome shotgun (WGS) entry which is preliminary data.</text>
</comment>
<accession>A0A3D4V393</accession>
<evidence type="ECO:0008006" key="3">
    <source>
        <dbReference type="Google" id="ProtNLM"/>
    </source>
</evidence>
<dbReference type="EMBL" id="DPIY01000001">
    <property type="protein sequence ID" value="HCT55609.1"/>
    <property type="molecule type" value="Genomic_DNA"/>
</dbReference>
<gene>
    <name evidence="1" type="ORF">DGD08_00200</name>
</gene>
<dbReference type="AlphaFoldDB" id="A0A3D4V393"/>